<dbReference type="Pfam" id="PF01370">
    <property type="entry name" value="Epimerase"/>
    <property type="match status" value="1"/>
</dbReference>
<dbReference type="EMBL" id="JAHYBZ010000002">
    <property type="protein sequence ID" value="MBW6397553.1"/>
    <property type="molecule type" value="Genomic_DNA"/>
</dbReference>
<dbReference type="SUPFAM" id="SSF51735">
    <property type="entry name" value="NAD(P)-binding Rossmann-fold domains"/>
    <property type="match status" value="1"/>
</dbReference>
<dbReference type="Gene3D" id="3.90.25.10">
    <property type="entry name" value="UDP-galactose 4-epimerase, domain 1"/>
    <property type="match status" value="1"/>
</dbReference>
<dbReference type="Proteomes" id="UP001196565">
    <property type="component" value="Unassembled WGS sequence"/>
</dbReference>
<dbReference type="InterPro" id="IPR050177">
    <property type="entry name" value="Lipid_A_modif_metabolic_enz"/>
</dbReference>
<reference evidence="2 3" key="1">
    <citation type="submission" date="2021-07" db="EMBL/GenBank/DDBJ databases">
        <authorList>
            <person name="So Y."/>
        </authorList>
    </citation>
    <scope>NUCLEOTIDE SEQUENCE [LARGE SCALE GENOMIC DNA]</scope>
    <source>
        <strain evidence="2 3">HJA6</strain>
    </source>
</reference>
<dbReference type="PANTHER" id="PTHR43245:SF53">
    <property type="entry name" value="EPIMERASE-RELATED"/>
    <property type="match status" value="1"/>
</dbReference>
<dbReference type="InterPro" id="IPR036291">
    <property type="entry name" value="NAD(P)-bd_dom_sf"/>
</dbReference>
<protein>
    <submittedName>
        <fullName evidence="2">NAD-dependent epimerase/dehydratase family protein</fullName>
    </submittedName>
</protein>
<accession>A0ABS7A5T4</accession>
<name>A0ABS7A5T4_9PROT</name>
<dbReference type="Gene3D" id="3.40.50.720">
    <property type="entry name" value="NAD(P)-binding Rossmann-like Domain"/>
    <property type="match status" value="1"/>
</dbReference>
<sequence>MPRESREILDPRGVLAGTTCLVTGGAGFVGSHIVDLLLEAGVAEVRVIDNMVRGRHSNLARALTSNRVRLVEGDIRDIGAMRSLIEDCDTVFHQAALRITQCAQEPRAAFEVMVSATYELVELCLAAGIRKLVAASTASVYGMADQFPTTEAHHSYNNRTLYGAAKAFNEGLYRSFNEMHDLNYVALRYFNVYGPRMDIHGRYTEVLVRWMERIARGEPPIIFGDGLQTMDMIHVHDVARANILAAVAPMNDVALNVASGTETSLLDLARLLCRVMGRPELVPLHQEERSVNPVPRRIADTSRARDLIGFEASLPLEEGIAELVAWWRVQTALAGALA</sequence>
<feature type="domain" description="NAD-dependent epimerase/dehydratase" evidence="1">
    <location>
        <begin position="21"/>
        <end position="252"/>
    </location>
</feature>
<dbReference type="InterPro" id="IPR001509">
    <property type="entry name" value="Epimerase_deHydtase"/>
</dbReference>
<dbReference type="RefSeq" id="WP_219762157.1">
    <property type="nucleotide sequence ID" value="NZ_JAHYBZ010000002.1"/>
</dbReference>
<dbReference type="PANTHER" id="PTHR43245">
    <property type="entry name" value="BIFUNCTIONAL POLYMYXIN RESISTANCE PROTEIN ARNA"/>
    <property type="match status" value="1"/>
</dbReference>
<evidence type="ECO:0000313" key="3">
    <source>
        <dbReference type="Proteomes" id="UP001196565"/>
    </source>
</evidence>
<keyword evidence="3" id="KW-1185">Reference proteome</keyword>
<gene>
    <name evidence="2" type="ORF">KPL78_06830</name>
</gene>
<evidence type="ECO:0000259" key="1">
    <source>
        <dbReference type="Pfam" id="PF01370"/>
    </source>
</evidence>
<evidence type="ECO:0000313" key="2">
    <source>
        <dbReference type="EMBL" id="MBW6397553.1"/>
    </source>
</evidence>
<comment type="caution">
    <text evidence="2">The sequence shown here is derived from an EMBL/GenBank/DDBJ whole genome shotgun (WGS) entry which is preliminary data.</text>
</comment>
<organism evidence="2 3">
    <name type="scientific">Roseomonas alba</name>
    <dbReference type="NCBI Taxonomy" id="2846776"/>
    <lineage>
        <taxon>Bacteria</taxon>
        <taxon>Pseudomonadati</taxon>
        <taxon>Pseudomonadota</taxon>
        <taxon>Alphaproteobacteria</taxon>
        <taxon>Acetobacterales</taxon>
        <taxon>Roseomonadaceae</taxon>
        <taxon>Roseomonas</taxon>
    </lineage>
</organism>
<proteinExistence type="predicted"/>